<evidence type="ECO:0000256" key="8">
    <source>
        <dbReference type="ARBA" id="ARBA00022801"/>
    </source>
</evidence>
<feature type="region of interest" description="Disordered" evidence="18">
    <location>
        <begin position="523"/>
        <end position="546"/>
    </location>
</feature>
<evidence type="ECO:0000256" key="10">
    <source>
        <dbReference type="ARBA" id="ARBA00022842"/>
    </source>
</evidence>
<dbReference type="SUPFAM" id="SSF53098">
    <property type="entry name" value="Ribonuclease H-like"/>
    <property type="match status" value="1"/>
</dbReference>
<dbReference type="GO" id="GO:0015074">
    <property type="term" value="P:DNA integration"/>
    <property type="evidence" value="ECO:0007669"/>
    <property type="project" value="UniProtKB-KW"/>
</dbReference>
<dbReference type="GO" id="GO:0006310">
    <property type="term" value="P:DNA recombination"/>
    <property type="evidence" value="ECO:0007669"/>
    <property type="project" value="UniProtKB-KW"/>
</dbReference>
<feature type="domain" description="CCHC-type" evidence="19">
    <location>
        <begin position="48"/>
        <end position="64"/>
    </location>
</feature>
<evidence type="ECO:0000256" key="5">
    <source>
        <dbReference type="ARBA" id="ARBA00022723"/>
    </source>
</evidence>
<dbReference type="InterPro" id="IPR001584">
    <property type="entry name" value="Integrase_cat-core"/>
</dbReference>
<evidence type="ECO:0000259" key="19">
    <source>
        <dbReference type="PROSITE" id="PS50158"/>
    </source>
</evidence>
<dbReference type="InterPro" id="IPR057670">
    <property type="entry name" value="SH3_retrovirus"/>
</dbReference>
<evidence type="ECO:0000256" key="2">
    <source>
        <dbReference type="ARBA" id="ARBA00022612"/>
    </source>
</evidence>
<dbReference type="GO" id="GO:0006508">
    <property type="term" value="P:proteolysis"/>
    <property type="evidence" value="ECO:0007669"/>
    <property type="project" value="UniProtKB-KW"/>
</dbReference>
<keyword evidence="14" id="KW-0917">Virion maturation</keyword>
<dbReference type="GO" id="GO:0003887">
    <property type="term" value="F:DNA-directed DNA polymerase activity"/>
    <property type="evidence" value="ECO:0007669"/>
    <property type="project" value="UniProtKB-KW"/>
</dbReference>
<comment type="caution">
    <text evidence="21">The sequence shown here is derived from an EMBL/GenBank/DDBJ whole genome shotgun (WGS) entry which is preliminary data.</text>
</comment>
<dbReference type="Gene3D" id="3.30.420.10">
    <property type="entry name" value="Ribonuclease H-like superfamily/Ribonuclease H"/>
    <property type="match status" value="1"/>
</dbReference>
<dbReference type="PROSITE" id="PS50994">
    <property type="entry name" value="INTEGRASE"/>
    <property type="match status" value="1"/>
</dbReference>
<keyword evidence="10" id="KW-0460">Magnesium</keyword>
<dbReference type="GO" id="GO:0003676">
    <property type="term" value="F:nucleic acid binding"/>
    <property type="evidence" value="ECO:0007669"/>
    <property type="project" value="InterPro"/>
</dbReference>
<keyword evidence="13" id="KW-0548">Nucleotidyltransferase</keyword>
<evidence type="ECO:0000256" key="13">
    <source>
        <dbReference type="ARBA" id="ARBA00022932"/>
    </source>
</evidence>
<dbReference type="InterPro" id="IPR054722">
    <property type="entry name" value="PolX-like_BBD"/>
</dbReference>
<keyword evidence="9" id="KW-0067">ATP-binding</keyword>
<keyword evidence="8" id="KW-0378">Hydrolase</keyword>
<keyword evidence="13" id="KW-0808">Transferase</keyword>
<evidence type="ECO:0000256" key="6">
    <source>
        <dbReference type="ARBA" id="ARBA00022741"/>
    </source>
</evidence>
<keyword evidence="13" id="KW-0239">DNA-directed DNA polymerase</keyword>
<dbReference type="InterPro" id="IPR036397">
    <property type="entry name" value="RNaseH_sf"/>
</dbReference>
<keyword evidence="17" id="KW-0863">Zinc-finger</keyword>
<keyword evidence="3" id="KW-0645">Protease</keyword>
<evidence type="ECO:0000256" key="7">
    <source>
        <dbReference type="ARBA" id="ARBA00022759"/>
    </source>
</evidence>
<dbReference type="GO" id="GO:0008233">
    <property type="term" value="F:peptidase activity"/>
    <property type="evidence" value="ECO:0007669"/>
    <property type="project" value="UniProtKB-KW"/>
</dbReference>
<name>A0A9W6TR33_9STRA</name>
<dbReference type="GO" id="GO:0003964">
    <property type="term" value="F:RNA-directed DNA polymerase activity"/>
    <property type="evidence" value="ECO:0007669"/>
    <property type="project" value="UniProtKB-KW"/>
</dbReference>
<evidence type="ECO:0000313" key="21">
    <source>
        <dbReference type="EMBL" id="GMF18160.1"/>
    </source>
</evidence>
<evidence type="ECO:0000256" key="1">
    <source>
        <dbReference type="ARBA" id="ARBA00002180"/>
    </source>
</evidence>
<dbReference type="PROSITE" id="PS50158">
    <property type="entry name" value="ZF_CCHC"/>
    <property type="match status" value="1"/>
</dbReference>
<dbReference type="Pfam" id="PF25597">
    <property type="entry name" value="SH3_retrovirus"/>
    <property type="match status" value="1"/>
</dbReference>
<dbReference type="OrthoDB" id="109980at2759"/>
<dbReference type="PANTHER" id="PTHR42648">
    <property type="entry name" value="TRANSPOSASE, PUTATIVE-RELATED"/>
    <property type="match status" value="1"/>
</dbReference>
<dbReference type="GO" id="GO:0004519">
    <property type="term" value="F:endonuclease activity"/>
    <property type="evidence" value="ECO:0007669"/>
    <property type="project" value="UniProtKB-KW"/>
</dbReference>
<dbReference type="Pfam" id="PF00665">
    <property type="entry name" value="rve"/>
    <property type="match status" value="1"/>
</dbReference>
<keyword evidence="2" id="KW-1188">Viral release from host cell</keyword>
<keyword evidence="22" id="KW-1185">Reference proteome</keyword>
<dbReference type="Pfam" id="PF07727">
    <property type="entry name" value="RVT_2"/>
    <property type="match status" value="1"/>
</dbReference>
<gene>
    <name evidence="21" type="ORF">Pfra01_000150200</name>
</gene>
<keyword evidence="6" id="KW-0547">Nucleotide-binding</keyword>
<evidence type="ECO:0000256" key="11">
    <source>
        <dbReference type="ARBA" id="ARBA00022908"/>
    </source>
</evidence>
<comment type="function">
    <text evidence="1">The aspartyl protease (PR) mediates the proteolytic cleavages of the Gag and Gag-Pol polyproteins after assembly of the VLP.</text>
</comment>
<feature type="region of interest" description="Disordered" evidence="18">
    <location>
        <begin position="579"/>
        <end position="623"/>
    </location>
</feature>
<evidence type="ECO:0000256" key="9">
    <source>
        <dbReference type="ARBA" id="ARBA00022840"/>
    </source>
</evidence>
<evidence type="ECO:0000256" key="3">
    <source>
        <dbReference type="ARBA" id="ARBA00022670"/>
    </source>
</evidence>
<feature type="domain" description="Integrase catalytic" evidence="20">
    <location>
        <begin position="275"/>
        <end position="449"/>
    </location>
</feature>
<dbReference type="InterPro" id="IPR013103">
    <property type="entry name" value="RVT_2"/>
</dbReference>
<dbReference type="EMBL" id="BSXT01000118">
    <property type="protein sequence ID" value="GMF18160.1"/>
    <property type="molecule type" value="Genomic_DNA"/>
</dbReference>
<evidence type="ECO:0000313" key="22">
    <source>
        <dbReference type="Proteomes" id="UP001165121"/>
    </source>
</evidence>
<keyword evidence="12" id="KW-0695">RNA-directed DNA polymerase</keyword>
<dbReference type="AlphaFoldDB" id="A0A9W6TR33"/>
<sequence>METIGEPLDESRQLALLLGSLADEYRMTSQQKAFVAKKSYDKRRFNGKCFYCMKTGHKETECRKKKADEERGQVARETSDYAFTATSAMGKTEWLVDSGTSSHMTSVRDKFVSMKELKTPVRITIADGRKIDAVAMGTVGLKLMDGTSVTLSDVLYIPEVEGSLISVAKLAEKDVVAQFSKDTCVFRYGDATVMEAKRCENVYKLTTVGDEVSRTATTSRKEPWVLVHARLDHILFKRYEQLLTMADGVPRITEGVASDDVCAGCCMGKMRADDYPRHPEKLVKSAGVLALVHTDVMGPMQTRTPGGCTFGVTFIDDYSRHVTVYFMKAKSEVLSKFKIYKAAIENATGKTIKRLRSDNGGEYTDKLFKAYLNRNGIKHDKTVPYTPQQNGLAERINRSLAEMARCMLYHEGIDKKWWAESVNTAAWIINRIPNSVNIKTPDEIVNKAKPQLKHLKVFGSLGYAHIPDEKRRKLDAKAFRCRFLGYEDGVKGYRALNVATGKVQIVHTVKFIETTSTDSVMVKQESEDNEGVATEPSHGGQQPWEQKQMMPTVVASGDGISLQCDAGVNGAIVPYESTHPMTTRSRSRPIEETTDPEEAGARKKQVVAPSTTGTTKRQRMMQGRAQADDDQLAIEGGQAMAATEDAPESYQEATASADHDEWKKAMKSELNTLVANKTWKLAPRPSHEHPIGCRWVFALNRNEKGQVVRHKARLVAKGYSQQQGVDYEETYSPVAYFNSIRAMLAKCGAAGMEIEQ</sequence>
<evidence type="ECO:0000256" key="4">
    <source>
        <dbReference type="ARBA" id="ARBA00022722"/>
    </source>
</evidence>
<organism evidence="21 22">
    <name type="scientific">Phytophthora fragariaefolia</name>
    <dbReference type="NCBI Taxonomy" id="1490495"/>
    <lineage>
        <taxon>Eukaryota</taxon>
        <taxon>Sar</taxon>
        <taxon>Stramenopiles</taxon>
        <taxon>Oomycota</taxon>
        <taxon>Peronosporomycetes</taxon>
        <taxon>Peronosporales</taxon>
        <taxon>Peronosporaceae</taxon>
        <taxon>Phytophthora</taxon>
    </lineage>
</organism>
<keyword evidence="5" id="KW-0479">Metal-binding</keyword>
<accession>A0A9W6TR33</accession>
<evidence type="ECO:0000256" key="16">
    <source>
        <dbReference type="ARBA" id="ARBA00023268"/>
    </source>
</evidence>
<evidence type="ECO:0000256" key="12">
    <source>
        <dbReference type="ARBA" id="ARBA00022918"/>
    </source>
</evidence>
<dbReference type="InterPro" id="IPR039537">
    <property type="entry name" value="Retrotran_Ty1/copia-like"/>
</dbReference>
<dbReference type="GO" id="GO:0008270">
    <property type="term" value="F:zinc ion binding"/>
    <property type="evidence" value="ECO:0007669"/>
    <property type="project" value="UniProtKB-KW"/>
</dbReference>
<evidence type="ECO:0000256" key="18">
    <source>
        <dbReference type="SAM" id="MobiDB-lite"/>
    </source>
</evidence>
<keyword evidence="15" id="KW-0233">DNA recombination</keyword>
<dbReference type="InterPro" id="IPR012337">
    <property type="entry name" value="RNaseH-like_sf"/>
</dbReference>
<dbReference type="InterPro" id="IPR036875">
    <property type="entry name" value="Znf_CCHC_sf"/>
</dbReference>
<dbReference type="Proteomes" id="UP001165121">
    <property type="component" value="Unassembled WGS sequence"/>
</dbReference>
<keyword evidence="17" id="KW-0862">Zinc</keyword>
<protein>
    <submittedName>
        <fullName evidence="21">Unnamed protein product</fullName>
    </submittedName>
</protein>
<dbReference type="PANTHER" id="PTHR42648:SF11">
    <property type="entry name" value="TRANSPOSON TY4-P GAG-POL POLYPROTEIN"/>
    <property type="match status" value="1"/>
</dbReference>
<dbReference type="Pfam" id="PF22936">
    <property type="entry name" value="Pol_BBD"/>
    <property type="match status" value="1"/>
</dbReference>
<keyword evidence="16" id="KW-0511">Multifunctional enzyme</keyword>
<dbReference type="InterPro" id="IPR001878">
    <property type="entry name" value="Znf_CCHC"/>
</dbReference>
<evidence type="ECO:0000256" key="17">
    <source>
        <dbReference type="PROSITE-ProRule" id="PRU00047"/>
    </source>
</evidence>
<evidence type="ECO:0000256" key="15">
    <source>
        <dbReference type="ARBA" id="ARBA00023172"/>
    </source>
</evidence>
<keyword evidence="11" id="KW-0229">DNA integration</keyword>
<keyword evidence="4" id="KW-0540">Nuclease</keyword>
<dbReference type="GO" id="GO:0005524">
    <property type="term" value="F:ATP binding"/>
    <property type="evidence" value="ECO:0007669"/>
    <property type="project" value="UniProtKB-KW"/>
</dbReference>
<evidence type="ECO:0000259" key="20">
    <source>
        <dbReference type="PROSITE" id="PS50994"/>
    </source>
</evidence>
<evidence type="ECO:0000256" key="14">
    <source>
        <dbReference type="ARBA" id="ARBA00023113"/>
    </source>
</evidence>
<dbReference type="SUPFAM" id="SSF57756">
    <property type="entry name" value="Retrovirus zinc finger-like domains"/>
    <property type="match status" value="1"/>
</dbReference>
<proteinExistence type="predicted"/>
<reference evidence="21" key="1">
    <citation type="submission" date="2023-04" db="EMBL/GenBank/DDBJ databases">
        <title>Phytophthora fragariaefolia NBRC 109709.</title>
        <authorList>
            <person name="Ichikawa N."/>
            <person name="Sato H."/>
            <person name="Tonouchi N."/>
        </authorList>
    </citation>
    <scope>NUCLEOTIDE SEQUENCE</scope>
    <source>
        <strain evidence="21">NBRC 109709</strain>
    </source>
</reference>
<keyword evidence="7" id="KW-0255">Endonuclease</keyword>